<sequence>MSERMSAIQTGPDSKALAKQFSSVRSFSERLVAHLAPEDLMVQSMPDASPAKWHLAHTTWFFETFLLAEFQPSYKAYDPAFRAVFNSYYKGVGKHPVRGMRGTFSRPTLDRVLAYRVHVNAAMERLIDSDLPESARTLIVLGLNHEQQHQELIVTDIKHAFWTQPLQPAFVESSDEESRSAPPLTWSAFDGGEVEIGHTGSGFSFDNEEPRHRVLLQPYKLANRLVTNREYLAFMQDGGYHRPELWLSDGWDTVNAQGWEAPFYWDRDGQQWRVFTAAGTKPVNLDEPVCHVSFYEADAYAHWANARLPLEAEWEHAAASQPIRGNFAESGRFHPTVAPSADAPQFYGDVWEWTASPYVGYPGFQPAAGLVGEYNGKFMCNQFVLRGGSCATPQSHIRASYRNFFPPQARWQFMGIRLAANAR</sequence>
<evidence type="ECO:0000313" key="7">
    <source>
        <dbReference type="Proteomes" id="UP000002432"/>
    </source>
</evidence>
<dbReference type="Proteomes" id="UP000002432">
    <property type="component" value="Chromosome"/>
</dbReference>
<protein>
    <recommendedName>
        <fullName evidence="8">Ergothioneine biosynthesis protein EgtB</fullName>
    </recommendedName>
</protein>
<name>Q1IMR3_KORVE</name>
<dbReference type="eggNOG" id="COG1262">
    <property type="taxonomic scope" value="Bacteria"/>
</dbReference>
<evidence type="ECO:0000313" key="6">
    <source>
        <dbReference type="EMBL" id="ABF41837.1"/>
    </source>
</evidence>
<evidence type="ECO:0000259" key="5">
    <source>
        <dbReference type="Pfam" id="PF12867"/>
    </source>
</evidence>
<dbReference type="RefSeq" id="WP_011523638.1">
    <property type="nucleotide sequence ID" value="NC_008009.1"/>
</dbReference>
<reference evidence="6 7" key="1">
    <citation type="journal article" date="2009" name="Appl. Environ. Microbiol.">
        <title>Three genomes from the phylum Acidobacteria provide insight into the lifestyles of these microorganisms in soils.</title>
        <authorList>
            <person name="Ward N.L."/>
            <person name="Challacombe J.F."/>
            <person name="Janssen P.H."/>
            <person name="Henrissat B."/>
            <person name="Coutinho P.M."/>
            <person name="Wu M."/>
            <person name="Xie G."/>
            <person name="Haft D.H."/>
            <person name="Sait M."/>
            <person name="Badger J."/>
            <person name="Barabote R.D."/>
            <person name="Bradley B."/>
            <person name="Brettin T.S."/>
            <person name="Brinkac L.M."/>
            <person name="Bruce D."/>
            <person name="Creasy T."/>
            <person name="Daugherty S.C."/>
            <person name="Davidsen T.M."/>
            <person name="DeBoy R.T."/>
            <person name="Detter J.C."/>
            <person name="Dodson R.J."/>
            <person name="Durkin A.S."/>
            <person name="Ganapathy A."/>
            <person name="Gwinn-Giglio M."/>
            <person name="Han C.S."/>
            <person name="Khouri H."/>
            <person name="Kiss H."/>
            <person name="Kothari S.P."/>
            <person name="Madupu R."/>
            <person name="Nelson K.E."/>
            <person name="Nelson W.C."/>
            <person name="Paulsen I."/>
            <person name="Penn K."/>
            <person name="Ren Q."/>
            <person name="Rosovitz M.J."/>
            <person name="Selengut J.D."/>
            <person name="Shrivastava S."/>
            <person name="Sullivan S.A."/>
            <person name="Tapia R."/>
            <person name="Thompson L.S."/>
            <person name="Watkins K.L."/>
            <person name="Yang Q."/>
            <person name="Yu C."/>
            <person name="Zafar N."/>
            <person name="Zhou L."/>
            <person name="Kuske C.R."/>
        </authorList>
    </citation>
    <scope>NUCLEOTIDE SEQUENCE [LARGE SCALE GENOMIC DNA]</scope>
    <source>
        <strain evidence="6 7">Ellin345</strain>
    </source>
</reference>
<dbReference type="Pfam" id="PF12867">
    <property type="entry name" value="DinB_2"/>
    <property type="match status" value="1"/>
</dbReference>
<evidence type="ECO:0000256" key="1">
    <source>
        <dbReference type="ARBA" id="ARBA00023002"/>
    </source>
</evidence>
<dbReference type="Pfam" id="PF03781">
    <property type="entry name" value="FGE-sulfatase"/>
    <property type="match status" value="1"/>
</dbReference>
<dbReference type="HOGENOM" id="CLU_012431_9_0_0"/>
<evidence type="ECO:0000256" key="2">
    <source>
        <dbReference type="ARBA" id="ARBA00023004"/>
    </source>
</evidence>
<evidence type="ECO:0000256" key="3">
    <source>
        <dbReference type="ARBA" id="ARBA00037882"/>
    </source>
</evidence>
<keyword evidence="2" id="KW-0408">Iron</keyword>
<dbReference type="InterPro" id="IPR017806">
    <property type="entry name" value="EgtB"/>
</dbReference>
<gene>
    <name evidence="6" type="ordered locus">Acid345_2836</name>
</gene>
<dbReference type="Gene3D" id="3.90.1580.10">
    <property type="entry name" value="paralog of FGE (formylglycine-generating enzyme)"/>
    <property type="match status" value="2"/>
</dbReference>
<dbReference type="InterPro" id="IPR042095">
    <property type="entry name" value="SUMF_sf"/>
</dbReference>
<dbReference type="EMBL" id="CP000360">
    <property type="protein sequence ID" value="ABF41837.1"/>
    <property type="molecule type" value="Genomic_DNA"/>
</dbReference>
<comment type="pathway">
    <text evidence="3">Amino-acid biosynthesis; ergothioneine biosynthesis.</text>
</comment>
<dbReference type="SUPFAM" id="SSF56436">
    <property type="entry name" value="C-type lectin-like"/>
    <property type="match status" value="1"/>
</dbReference>
<dbReference type="PANTHER" id="PTHR23150:SF36">
    <property type="entry name" value="HERCYNINE OXYGENASE"/>
    <property type="match status" value="1"/>
</dbReference>
<evidence type="ECO:0000259" key="4">
    <source>
        <dbReference type="Pfam" id="PF03781"/>
    </source>
</evidence>
<dbReference type="AlphaFoldDB" id="Q1IMR3"/>
<accession>Q1IMR3</accession>
<dbReference type="InterPro" id="IPR024775">
    <property type="entry name" value="DinB-like"/>
</dbReference>
<dbReference type="SUPFAM" id="SSF109854">
    <property type="entry name" value="DinB/YfiT-like putative metalloenzymes"/>
    <property type="match status" value="1"/>
</dbReference>
<feature type="domain" description="Sulfatase-modifying factor enzyme-like" evidence="4">
    <location>
        <begin position="190"/>
        <end position="419"/>
    </location>
</feature>
<evidence type="ECO:0008006" key="8">
    <source>
        <dbReference type="Google" id="ProtNLM"/>
    </source>
</evidence>
<keyword evidence="1" id="KW-0560">Oxidoreductase</keyword>
<dbReference type="PANTHER" id="PTHR23150">
    <property type="entry name" value="SULFATASE MODIFYING FACTOR 1, 2"/>
    <property type="match status" value="1"/>
</dbReference>
<dbReference type="NCBIfam" id="TIGR03440">
    <property type="entry name" value="egtB_TIGR03440"/>
    <property type="match status" value="1"/>
</dbReference>
<dbReference type="InterPro" id="IPR005532">
    <property type="entry name" value="SUMF_dom"/>
</dbReference>
<dbReference type="EnsemblBacteria" id="ABF41837">
    <property type="protein sequence ID" value="ABF41837"/>
    <property type="gene ID" value="Acid345_2836"/>
</dbReference>
<dbReference type="GO" id="GO:0052699">
    <property type="term" value="P:ergothioneine biosynthetic process"/>
    <property type="evidence" value="ECO:0007669"/>
    <property type="project" value="InterPro"/>
</dbReference>
<proteinExistence type="predicted"/>
<dbReference type="OrthoDB" id="9768004at2"/>
<organism evidence="6 7">
    <name type="scientific">Koribacter versatilis (strain Ellin345)</name>
    <dbReference type="NCBI Taxonomy" id="204669"/>
    <lineage>
        <taxon>Bacteria</taxon>
        <taxon>Pseudomonadati</taxon>
        <taxon>Acidobacteriota</taxon>
        <taxon>Terriglobia</taxon>
        <taxon>Terriglobales</taxon>
        <taxon>Candidatus Korobacteraceae</taxon>
        <taxon>Candidatus Korobacter</taxon>
    </lineage>
</organism>
<dbReference type="InterPro" id="IPR016187">
    <property type="entry name" value="CTDL_fold"/>
</dbReference>
<keyword evidence="7" id="KW-1185">Reference proteome</keyword>
<feature type="domain" description="DinB-like" evidence="5">
    <location>
        <begin position="20"/>
        <end position="153"/>
    </location>
</feature>
<dbReference type="InterPro" id="IPR034660">
    <property type="entry name" value="DinB/YfiT-like"/>
</dbReference>
<dbReference type="KEGG" id="aba:Acid345_2836"/>
<dbReference type="InterPro" id="IPR051043">
    <property type="entry name" value="Sulfatase_Mod_Factor_Kinase"/>
</dbReference>
<dbReference type="STRING" id="204669.Acid345_2836"/>